<dbReference type="KEGG" id="vg:54990159"/>
<sequence>MENLKFRAWDKKHNEMIRVISINFDEKFIRGLTAVESNLDMESSYNFEDIELMQSTGLKDKDGVEIFEGDIVEEPYNCSAFRNNTLRSIEMYNGAWVARDVKEPVLGEIAIITTILRGAKVIGNIYENEDLLEE</sequence>
<reference evidence="2 3" key="1">
    <citation type="submission" date="2018-03" db="EMBL/GenBank/DDBJ databases">
        <title>Isolation, the biological characteristics and genomics of two new strains of lysate Staphylococcus aureus phage.</title>
        <authorList>
            <person name="Jin X."/>
            <person name="Zhang C."/>
        </authorList>
    </citation>
    <scope>NUCLEOTIDE SEQUENCE [LARGE SCALE GENOMIC DNA]</scope>
</reference>
<dbReference type="Gene3D" id="2.30.30.290">
    <property type="entry name" value="YopX-like domains"/>
    <property type="match status" value="1"/>
</dbReference>
<dbReference type="Pfam" id="PF09643">
    <property type="entry name" value="YopX"/>
    <property type="match status" value="1"/>
</dbReference>
<protein>
    <recommendedName>
        <fullName evidence="1">YopX protein domain-containing protein</fullName>
    </recommendedName>
</protein>
<dbReference type="EMBL" id="MH078572">
    <property type="protein sequence ID" value="AVP40403.1"/>
    <property type="molecule type" value="Genomic_DNA"/>
</dbReference>
<proteinExistence type="predicted"/>
<evidence type="ECO:0000313" key="2">
    <source>
        <dbReference type="EMBL" id="AVP40403.1"/>
    </source>
</evidence>
<evidence type="ECO:0000259" key="1">
    <source>
        <dbReference type="Pfam" id="PF09643"/>
    </source>
</evidence>
<evidence type="ECO:0000313" key="3">
    <source>
        <dbReference type="Proteomes" id="UP000241797"/>
    </source>
</evidence>
<keyword evidence="3" id="KW-1185">Reference proteome</keyword>
<accession>A0A2P1MXW0</accession>
<feature type="domain" description="YopX protein" evidence="1">
    <location>
        <begin position="5"/>
        <end position="133"/>
    </location>
</feature>
<organism evidence="2 3">
    <name type="scientific">Staphylococcus phage phiSA_BS1</name>
    <dbReference type="NCBI Taxonomy" id="2126734"/>
    <lineage>
        <taxon>Viruses</taxon>
        <taxon>Duplodnaviria</taxon>
        <taxon>Heunggongvirae</taxon>
        <taxon>Uroviricota</taxon>
        <taxon>Caudoviricetes</taxon>
        <taxon>Herelleviridae</taxon>
        <taxon>Twortvirinae</taxon>
        <taxon>Baoshanvirus</taxon>
        <taxon>Baoshanvirus BS1</taxon>
    </lineage>
</organism>
<dbReference type="RefSeq" id="YP_009799670.1">
    <property type="nucleotide sequence ID" value="NC_047945.1"/>
</dbReference>
<dbReference type="NCBIfam" id="TIGR01671">
    <property type="entry name" value="phage_TIGR01671"/>
    <property type="match status" value="1"/>
</dbReference>
<dbReference type="InterPro" id="IPR019096">
    <property type="entry name" value="YopX_protein"/>
</dbReference>
<name>A0A2P1MXW0_9CAUD</name>
<dbReference type="Proteomes" id="UP000241797">
    <property type="component" value="Segment"/>
</dbReference>
<dbReference type="InterPro" id="IPR010024">
    <property type="entry name" value="CHP16711"/>
</dbReference>
<dbReference type="SUPFAM" id="SSF159006">
    <property type="entry name" value="YopX-like"/>
    <property type="match status" value="1"/>
</dbReference>
<dbReference type="GeneID" id="54990159"/>
<dbReference type="InterPro" id="IPR023385">
    <property type="entry name" value="YopX-like_C"/>
</dbReference>